<dbReference type="InterPro" id="IPR002575">
    <property type="entry name" value="Aminoglycoside_PTrfase"/>
</dbReference>
<feature type="domain" description="Aminoglycoside phosphotransferase" evidence="1">
    <location>
        <begin position="39"/>
        <end position="243"/>
    </location>
</feature>
<gene>
    <name evidence="2" type="ORF">D3P06_12970</name>
</gene>
<dbReference type="Gene3D" id="3.90.1200.10">
    <property type="match status" value="1"/>
</dbReference>
<name>A0A418ZT35_9RHOB</name>
<dbReference type="RefSeq" id="WP_119886950.1">
    <property type="nucleotide sequence ID" value="NZ_CP067170.1"/>
</dbReference>
<dbReference type="GO" id="GO:0016740">
    <property type="term" value="F:transferase activity"/>
    <property type="evidence" value="ECO:0007669"/>
    <property type="project" value="UniProtKB-KW"/>
</dbReference>
<sequence length="319" mass="33387">MGRYAPLSERGALAYALREGLIATVAGQDLLVAARHGRNSAFILRAPANRPGLFLKQARDGNAADAAIGREARLLLALEGQGITPPLIRWDESAGIICVAEIEPAPVPPLPRDAVRALASALARLHRLPPPATQDAVPPLVTDPRFWHGMAERAPLFADLVRQAPGLAQDCMRAGAIFRRSAMVHGDAKVQNLLMPPGRPAALIDLELGGAGDPAWDIGCMIADALMTALLAASDEAGFEQAVQDAADWTAAGLAAYGTPLHPRDPADLGRMAALACVTSVFTQLQGVQDLTRAPLSLMQMAIGGLADPAGFWAALHAG</sequence>
<dbReference type="AlphaFoldDB" id="A0A418ZT35"/>
<accession>A0A418ZT35</accession>
<reference evidence="2 3" key="1">
    <citation type="submission" date="2018-09" db="EMBL/GenBank/DDBJ databases">
        <title>Paracoccus onubensis nov. sp. a moderate halophilic bacterium isolated from Gruta de las Maravillas (Aracena, Spain).</title>
        <authorList>
            <person name="Jurado V."/>
            <person name="Gutierrez-Patricio S."/>
            <person name="Gonzalez-Pimentel J.L."/>
            <person name="Laiz L."/>
            <person name="Saiz-Jimenez C."/>
        </authorList>
    </citation>
    <scope>NUCLEOTIDE SEQUENCE [LARGE SCALE GENOMIC DNA]</scope>
    <source>
        <strain evidence="2 3">DSM 19484</strain>
    </source>
</reference>
<keyword evidence="2" id="KW-0808">Transferase</keyword>
<evidence type="ECO:0000313" key="2">
    <source>
        <dbReference type="EMBL" id="RJL00916.1"/>
    </source>
</evidence>
<proteinExistence type="predicted"/>
<comment type="caution">
    <text evidence="2">The sequence shown here is derived from an EMBL/GenBank/DDBJ whole genome shotgun (WGS) entry which is preliminary data.</text>
</comment>
<dbReference type="Pfam" id="PF01636">
    <property type="entry name" value="APH"/>
    <property type="match status" value="1"/>
</dbReference>
<dbReference type="OrthoDB" id="3806873at2"/>
<dbReference type="SUPFAM" id="SSF56112">
    <property type="entry name" value="Protein kinase-like (PK-like)"/>
    <property type="match status" value="1"/>
</dbReference>
<dbReference type="EMBL" id="QZEV01000074">
    <property type="protein sequence ID" value="RJL00916.1"/>
    <property type="molecule type" value="Genomic_DNA"/>
</dbReference>
<organism evidence="2 3">
    <name type="scientific">Paracoccus aestuarii</name>
    <dbReference type="NCBI Taxonomy" id="453842"/>
    <lineage>
        <taxon>Bacteria</taxon>
        <taxon>Pseudomonadati</taxon>
        <taxon>Pseudomonadota</taxon>
        <taxon>Alphaproteobacteria</taxon>
        <taxon>Rhodobacterales</taxon>
        <taxon>Paracoccaceae</taxon>
        <taxon>Paracoccus</taxon>
    </lineage>
</organism>
<keyword evidence="3" id="KW-1185">Reference proteome</keyword>
<evidence type="ECO:0000259" key="1">
    <source>
        <dbReference type="Pfam" id="PF01636"/>
    </source>
</evidence>
<evidence type="ECO:0000313" key="3">
    <source>
        <dbReference type="Proteomes" id="UP000285530"/>
    </source>
</evidence>
<protein>
    <submittedName>
        <fullName evidence="2">Aminoglycoside phosphotransferase family protein</fullName>
    </submittedName>
</protein>
<dbReference type="Proteomes" id="UP000285530">
    <property type="component" value="Unassembled WGS sequence"/>
</dbReference>
<dbReference type="InterPro" id="IPR011009">
    <property type="entry name" value="Kinase-like_dom_sf"/>
</dbReference>